<keyword evidence="3" id="KW-1185">Reference proteome</keyword>
<accession>A0A918DQX8</accession>
<dbReference type="EMBL" id="BMNH01000028">
    <property type="protein sequence ID" value="GGO79280.1"/>
    <property type="molecule type" value="Genomic_DNA"/>
</dbReference>
<gene>
    <name evidence="2" type="ORF">GCM10012289_63210</name>
</gene>
<organism evidence="2 3">
    <name type="scientific">Nonomuraea cavernae</name>
    <dbReference type="NCBI Taxonomy" id="2045107"/>
    <lineage>
        <taxon>Bacteria</taxon>
        <taxon>Bacillati</taxon>
        <taxon>Actinomycetota</taxon>
        <taxon>Actinomycetes</taxon>
        <taxon>Streptosporangiales</taxon>
        <taxon>Streptosporangiaceae</taxon>
        <taxon>Nonomuraea</taxon>
    </lineage>
</organism>
<protein>
    <recommendedName>
        <fullName evidence="4">Lasso RiPP family leader peptide-containing protein</fullName>
    </recommendedName>
</protein>
<comment type="caution">
    <text evidence="2">The sequence shown here is derived from an EMBL/GenBank/DDBJ whole genome shotgun (WGS) entry which is preliminary data.</text>
</comment>
<evidence type="ECO:0008006" key="4">
    <source>
        <dbReference type="Google" id="ProtNLM"/>
    </source>
</evidence>
<name>A0A918DQX8_9ACTN</name>
<evidence type="ECO:0000313" key="2">
    <source>
        <dbReference type="EMBL" id="GGO79280.1"/>
    </source>
</evidence>
<reference evidence="2" key="1">
    <citation type="journal article" date="2014" name="Int. J. Syst. Evol. Microbiol.">
        <title>Complete genome sequence of Corynebacterium casei LMG S-19264T (=DSM 44701T), isolated from a smear-ripened cheese.</title>
        <authorList>
            <consortium name="US DOE Joint Genome Institute (JGI-PGF)"/>
            <person name="Walter F."/>
            <person name="Albersmeier A."/>
            <person name="Kalinowski J."/>
            <person name="Ruckert C."/>
        </authorList>
    </citation>
    <scope>NUCLEOTIDE SEQUENCE</scope>
    <source>
        <strain evidence="2">CGMCC 4.7368</strain>
    </source>
</reference>
<dbReference type="Proteomes" id="UP000646523">
    <property type="component" value="Unassembled WGS sequence"/>
</dbReference>
<sequence length="54" mass="5853">MIAVSDTPSEDRADAPSPEPAYEPPVIIDLGRIRALFRGNASSGNADANSQYYW</sequence>
<evidence type="ECO:0000256" key="1">
    <source>
        <dbReference type="SAM" id="MobiDB-lite"/>
    </source>
</evidence>
<dbReference type="AlphaFoldDB" id="A0A918DQX8"/>
<reference evidence="2" key="2">
    <citation type="submission" date="2020-09" db="EMBL/GenBank/DDBJ databases">
        <authorList>
            <person name="Sun Q."/>
            <person name="Zhou Y."/>
        </authorList>
    </citation>
    <scope>NUCLEOTIDE SEQUENCE</scope>
    <source>
        <strain evidence="2">CGMCC 4.7368</strain>
    </source>
</reference>
<evidence type="ECO:0000313" key="3">
    <source>
        <dbReference type="Proteomes" id="UP000646523"/>
    </source>
</evidence>
<feature type="region of interest" description="Disordered" evidence="1">
    <location>
        <begin position="1"/>
        <end position="25"/>
    </location>
</feature>
<proteinExistence type="predicted"/>